<dbReference type="GeneID" id="102808995"/>
<keyword evidence="1" id="KW-1185">Reference proteome</keyword>
<dbReference type="RefSeq" id="XP_006816968.1">
    <property type="nucleotide sequence ID" value="XM_006816905.1"/>
</dbReference>
<organism evidence="1 2">
    <name type="scientific">Saccoglossus kowalevskii</name>
    <name type="common">Acorn worm</name>
    <dbReference type="NCBI Taxonomy" id="10224"/>
    <lineage>
        <taxon>Eukaryota</taxon>
        <taxon>Metazoa</taxon>
        <taxon>Hemichordata</taxon>
        <taxon>Enteropneusta</taxon>
        <taxon>Harrimaniidae</taxon>
        <taxon>Saccoglossus</taxon>
    </lineage>
</organism>
<dbReference type="PANTHER" id="PTHR44464:SF1">
    <property type="entry name" value="WD REPEAT-CONTAINING PROTEIN 17"/>
    <property type="match status" value="1"/>
</dbReference>
<reference evidence="2" key="1">
    <citation type="submission" date="2025-08" db="UniProtKB">
        <authorList>
            <consortium name="RefSeq"/>
        </authorList>
    </citation>
    <scope>IDENTIFICATION</scope>
    <source>
        <tissue evidence="2">Testes</tissue>
    </source>
</reference>
<gene>
    <name evidence="2" type="primary">LOC102808995</name>
</gene>
<dbReference type="PANTHER" id="PTHR44464">
    <property type="entry name" value="WD REPEAT-CONTAINING PROTEIN 17"/>
    <property type="match status" value="1"/>
</dbReference>
<proteinExistence type="predicted"/>
<evidence type="ECO:0000313" key="2">
    <source>
        <dbReference type="RefSeq" id="XP_006816968.1"/>
    </source>
</evidence>
<sequence>MSKLIRGNELELAISVGLSLNVNEHCELTYLATELLAKRCEKISMWELAVDLLKTIPVSELPLVKICARCTGSMSEINDLHAKAGLPNMEECLFKAESCHDNILEAIKYFILSPSPELALDVGLPEIKAKMSKTTWKVHDVKLLLDLLSSIRTDKLKQQKCARLFCTRDSVDLLFSEKQINAELDAWRAHKLPIVNSSVCHNKQNPSEEQKRLYATILERTESLTCSVGIGCDLVTGSHLPSHSDVHSSYLTGNRIQGPAFFLEDGRQAISLNDALMWAKVNPFSPLGSGALINPF</sequence>
<evidence type="ECO:0000313" key="1">
    <source>
        <dbReference type="Proteomes" id="UP000694865"/>
    </source>
</evidence>
<name>A0ABM0MAC7_SACKO</name>
<accession>A0ABM0MAC7</accession>
<dbReference type="Proteomes" id="UP000694865">
    <property type="component" value="Unplaced"/>
</dbReference>
<protein>
    <submittedName>
        <fullName evidence="2">WD repeat-containing protein 17-like</fullName>
    </submittedName>
</protein>